<accession>A0ABQ3ACD6</accession>
<dbReference type="Gene3D" id="3.40.50.720">
    <property type="entry name" value="NAD(P)-binding Rossmann-like Domain"/>
    <property type="match status" value="1"/>
</dbReference>
<comment type="caution">
    <text evidence="2">The sequence shown here is derived from an EMBL/GenBank/DDBJ whole genome shotgun (WGS) entry which is preliminary data.</text>
</comment>
<dbReference type="InterPro" id="IPR051783">
    <property type="entry name" value="NAD(P)-dependent_oxidoreduct"/>
</dbReference>
<keyword evidence="3" id="KW-1185">Reference proteome</keyword>
<protein>
    <recommendedName>
        <fullName evidence="1">NAD(P)-binding domain-containing protein</fullName>
    </recommendedName>
</protein>
<evidence type="ECO:0000313" key="2">
    <source>
        <dbReference type="EMBL" id="GGY41919.1"/>
    </source>
</evidence>
<evidence type="ECO:0000313" key="3">
    <source>
        <dbReference type="Proteomes" id="UP000600946"/>
    </source>
</evidence>
<proteinExistence type="predicted"/>
<dbReference type="EMBL" id="BMUU01000006">
    <property type="protein sequence ID" value="GGY41919.1"/>
    <property type="molecule type" value="Genomic_DNA"/>
</dbReference>
<dbReference type="Proteomes" id="UP000600946">
    <property type="component" value="Unassembled WGS sequence"/>
</dbReference>
<name>A0ABQ3ACD6_9ACTN</name>
<feature type="domain" description="NAD(P)-binding" evidence="1">
    <location>
        <begin position="7"/>
        <end position="155"/>
    </location>
</feature>
<reference evidence="3" key="1">
    <citation type="journal article" date="2019" name="Int. J. Syst. Evol. Microbiol.">
        <title>The Global Catalogue of Microorganisms (GCM) 10K type strain sequencing project: providing services to taxonomists for standard genome sequencing and annotation.</title>
        <authorList>
            <consortium name="The Broad Institute Genomics Platform"/>
            <consortium name="The Broad Institute Genome Sequencing Center for Infectious Disease"/>
            <person name="Wu L."/>
            <person name="Ma J."/>
        </authorList>
    </citation>
    <scope>NUCLEOTIDE SEQUENCE [LARGE SCALE GENOMIC DNA]</scope>
    <source>
        <strain evidence="3">JCM 4594</strain>
    </source>
</reference>
<dbReference type="SUPFAM" id="SSF51735">
    <property type="entry name" value="NAD(P)-binding Rossmann-fold domains"/>
    <property type="match status" value="1"/>
</dbReference>
<organism evidence="2 3">
    <name type="scientific">Streptomyces xanthochromogenes</name>
    <dbReference type="NCBI Taxonomy" id="67384"/>
    <lineage>
        <taxon>Bacteria</taxon>
        <taxon>Bacillati</taxon>
        <taxon>Actinomycetota</taxon>
        <taxon>Actinomycetes</taxon>
        <taxon>Kitasatosporales</taxon>
        <taxon>Streptomycetaceae</taxon>
        <taxon>Streptomyces</taxon>
    </lineage>
</organism>
<gene>
    <name evidence="2" type="ORF">GCM10010326_40100</name>
</gene>
<dbReference type="PANTHER" id="PTHR48079:SF6">
    <property type="entry name" value="NAD(P)-BINDING DOMAIN-CONTAINING PROTEIN-RELATED"/>
    <property type="match status" value="1"/>
</dbReference>
<dbReference type="Pfam" id="PF13460">
    <property type="entry name" value="NAD_binding_10"/>
    <property type="match status" value="1"/>
</dbReference>
<dbReference type="InterPro" id="IPR036291">
    <property type="entry name" value="NAD(P)-bd_dom_sf"/>
</dbReference>
<dbReference type="GeneID" id="96291950"/>
<dbReference type="PANTHER" id="PTHR48079">
    <property type="entry name" value="PROTEIN YEEZ"/>
    <property type="match status" value="1"/>
</dbReference>
<evidence type="ECO:0000259" key="1">
    <source>
        <dbReference type="Pfam" id="PF13460"/>
    </source>
</evidence>
<dbReference type="RefSeq" id="WP_190027848.1">
    <property type="nucleotide sequence ID" value="NZ_BMUU01000006.1"/>
</dbReference>
<dbReference type="InterPro" id="IPR016040">
    <property type="entry name" value="NAD(P)-bd_dom"/>
</dbReference>
<sequence>MLTLVTGATGQVGRRFVPRLLQNAAPGDEVRVLVRDSARGERFAELGAQVVIGDLRDTDVLGKAADGVDAVVNVAAAFRGVPDEEARAVNRDAAIELGRAAVASGVRRFVQVSTGLVYGEGRGRALVESDETVPGGHLWGAYPESKGEAERALGALDGLDDLRIGRLPFVYGDGDPHLSVALRWAPDWPAMQRLHMGHHLDVAQGLRRLLYAPGAHGVYNIADDAPVTTVDLFQFHGLPVPPQVYEKETADPWNGVMSTTRIRHELGYRPLIPSLWAARDAGVL</sequence>